<comment type="caution">
    <text evidence="1">The sequence shown here is derived from an EMBL/GenBank/DDBJ whole genome shotgun (WGS) entry which is preliminary data.</text>
</comment>
<accession>A0ACC1DDX8</accession>
<dbReference type="Proteomes" id="UP000824533">
    <property type="component" value="Linkage Group LG04"/>
</dbReference>
<dbReference type="EMBL" id="CM034390">
    <property type="protein sequence ID" value="KAJ0182066.1"/>
    <property type="molecule type" value="Genomic_DNA"/>
</dbReference>
<evidence type="ECO:0000313" key="1">
    <source>
        <dbReference type="EMBL" id="KAJ0182066.1"/>
    </source>
</evidence>
<protein>
    <submittedName>
        <fullName evidence="1">Uncharacterized protein</fullName>
    </submittedName>
</protein>
<name>A0ACC1DDX8_9NEOP</name>
<reference evidence="1 2" key="1">
    <citation type="journal article" date="2021" name="Front. Genet.">
        <title>Chromosome-Level Genome Assembly Reveals Significant Gene Expansion in the Toll and IMD Signaling Pathways of Dendrolimus kikuchii.</title>
        <authorList>
            <person name="Zhou J."/>
            <person name="Wu P."/>
            <person name="Xiong Z."/>
            <person name="Liu N."/>
            <person name="Zhao N."/>
            <person name="Ji M."/>
            <person name="Qiu Y."/>
            <person name="Yang B."/>
        </authorList>
    </citation>
    <scope>NUCLEOTIDE SEQUENCE [LARGE SCALE GENOMIC DNA]</scope>
    <source>
        <strain evidence="1">Ann1</strain>
    </source>
</reference>
<organism evidence="1 2">
    <name type="scientific">Dendrolimus kikuchii</name>
    <dbReference type="NCBI Taxonomy" id="765133"/>
    <lineage>
        <taxon>Eukaryota</taxon>
        <taxon>Metazoa</taxon>
        <taxon>Ecdysozoa</taxon>
        <taxon>Arthropoda</taxon>
        <taxon>Hexapoda</taxon>
        <taxon>Insecta</taxon>
        <taxon>Pterygota</taxon>
        <taxon>Neoptera</taxon>
        <taxon>Endopterygota</taxon>
        <taxon>Lepidoptera</taxon>
        <taxon>Glossata</taxon>
        <taxon>Ditrysia</taxon>
        <taxon>Bombycoidea</taxon>
        <taxon>Lasiocampidae</taxon>
        <taxon>Dendrolimus</taxon>
    </lineage>
</organism>
<keyword evidence="2" id="KW-1185">Reference proteome</keyword>
<proteinExistence type="predicted"/>
<gene>
    <name evidence="1" type="ORF">K1T71_002788</name>
</gene>
<evidence type="ECO:0000313" key="2">
    <source>
        <dbReference type="Proteomes" id="UP000824533"/>
    </source>
</evidence>
<sequence length="76" mass="8612">MPQRQHCGAQLDTMLHTLVECAAWEPERSQLESVCGPAAYLGSMVEAMLRSKEWWQAIPSFCESVMAQKETAELKR</sequence>